<accession>A0ACC1J7R0</accession>
<gene>
    <name evidence="1" type="ORF">FBU59_003655</name>
</gene>
<evidence type="ECO:0000313" key="1">
    <source>
        <dbReference type="EMBL" id="KAJ1940943.1"/>
    </source>
</evidence>
<reference evidence="1" key="1">
    <citation type="submission" date="2022-07" db="EMBL/GenBank/DDBJ databases">
        <title>Phylogenomic reconstructions and comparative analyses of Kickxellomycotina fungi.</title>
        <authorList>
            <person name="Reynolds N.K."/>
            <person name="Stajich J.E."/>
            <person name="Barry K."/>
            <person name="Grigoriev I.V."/>
            <person name="Crous P."/>
            <person name="Smith M.E."/>
        </authorList>
    </citation>
    <scope>NUCLEOTIDE SEQUENCE</scope>
    <source>
        <strain evidence="1">NRRL 5244</strain>
    </source>
</reference>
<keyword evidence="2" id="KW-1185">Reference proteome</keyword>
<protein>
    <submittedName>
        <fullName evidence="1">Uncharacterized protein</fullName>
    </submittedName>
</protein>
<evidence type="ECO:0000313" key="2">
    <source>
        <dbReference type="Proteomes" id="UP001150603"/>
    </source>
</evidence>
<sequence length="138" mass="15794">MSEYSESEIRFNLMAVIGDRRKDLKDRIGKVEADIARLTSRLAELRLEDKEELRAEAEAVQTEIGQLSNQRADLAYKVQLEDGKFERYKFDNALRKHNFIPLIYQLAKALAGKGTLAPAVEEAKKKAQTRPQDTQQPF</sequence>
<name>A0ACC1J7R0_9FUNG</name>
<comment type="caution">
    <text evidence="1">The sequence shown here is derived from an EMBL/GenBank/DDBJ whole genome shotgun (WGS) entry which is preliminary data.</text>
</comment>
<dbReference type="Proteomes" id="UP001150603">
    <property type="component" value="Unassembled WGS sequence"/>
</dbReference>
<organism evidence="1 2">
    <name type="scientific">Linderina macrospora</name>
    <dbReference type="NCBI Taxonomy" id="4868"/>
    <lineage>
        <taxon>Eukaryota</taxon>
        <taxon>Fungi</taxon>
        <taxon>Fungi incertae sedis</taxon>
        <taxon>Zoopagomycota</taxon>
        <taxon>Kickxellomycotina</taxon>
        <taxon>Kickxellomycetes</taxon>
        <taxon>Kickxellales</taxon>
        <taxon>Kickxellaceae</taxon>
        <taxon>Linderina</taxon>
    </lineage>
</organism>
<dbReference type="EMBL" id="JANBPW010002397">
    <property type="protein sequence ID" value="KAJ1940943.1"/>
    <property type="molecule type" value="Genomic_DNA"/>
</dbReference>
<proteinExistence type="predicted"/>